<comment type="caution">
    <text evidence="1">The sequence shown here is derived from an EMBL/GenBank/DDBJ whole genome shotgun (WGS) entry which is preliminary data.</text>
</comment>
<dbReference type="GO" id="GO:0009451">
    <property type="term" value="P:RNA modification"/>
    <property type="evidence" value="ECO:0007669"/>
    <property type="project" value="InterPro"/>
</dbReference>
<dbReference type="PANTHER" id="PTHR47926:SF347">
    <property type="entry name" value="PENTATRICOPEPTIDE REPEAT-CONTAINING PROTEIN"/>
    <property type="match status" value="1"/>
</dbReference>
<accession>A0A8X7Y5X6</accession>
<dbReference type="PANTHER" id="PTHR47926">
    <property type="entry name" value="PENTATRICOPEPTIDE REPEAT-CONTAINING PROTEIN"/>
    <property type="match status" value="1"/>
</dbReference>
<organism evidence="1 2">
    <name type="scientific">Populus tomentosa</name>
    <name type="common">Chinese white poplar</name>
    <dbReference type="NCBI Taxonomy" id="118781"/>
    <lineage>
        <taxon>Eukaryota</taxon>
        <taxon>Viridiplantae</taxon>
        <taxon>Streptophyta</taxon>
        <taxon>Embryophyta</taxon>
        <taxon>Tracheophyta</taxon>
        <taxon>Spermatophyta</taxon>
        <taxon>Magnoliopsida</taxon>
        <taxon>eudicotyledons</taxon>
        <taxon>Gunneridae</taxon>
        <taxon>Pentapetalae</taxon>
        <taxon>rosids</taxon>
        <taxon>fabids</taxon>
        <taxon>Malpighiales</taxon>
        <taxon>Salicaceae</taxon>
        <taxon>Saliceae</taxon>
        <taxon>Populus</taxon>
    </lineage>
</organism>
<protein>
    <recommendedName>
        <fullName evidence="3">Pentatricopeptide repeat-containing protein</fullName>
    </recommendedName>
</protein>
<proteinExistence type="predicted"/>
<reference evidence="1" key="1">
    <citation type="journal article" date="2020" name="bioRxiv">
        <title>Hybrid origin of Populus tomentosa Carr. identified through genome sequencing and phylogenomic analysis.</title>
        <authorList>
            <person name="An X."/>
            <person name="Gao K."/>
            <person name="Chen Z."/>
            <person name="Li J."/>
            <person name="Yang X."/>
            <person name="Yang X."/>
            <person name="Zhou J."/>
            <person name="Guo T."/>
            <person name="Zhao T."/>
            <person name="Huang S."/>
            <person name="Miao D."/>
            <person name="Khan W.U."/>
            <person name="Rao P."/>
            <person name="Ye M."/>
            <person name="Lei B."/>
            <person name="Liao W."/>
            <person name="Wang J."/>
            <person name="Ji L."/>
            <person name="Li Y."/>
            <person name="Guo B."/>
            <person name="Mustafa N.S."/>
            <person name="Li S."/>
            <person name="Yun Q."/>
            <person name="Keller S.R."/>
            <person name="Mao J."/>
            <person name="Zhang R."/>
            <person name="Strauss S.H."/>
        </authorList>
    </citation>
    <scope>NUCLEOTIDE SEQUENCE</scope>
    <source>
        <strain evidence="1">GM15</strain>
        <tissue evidence="1">Leaf</tissue>
    </source>
</reference>
<sequence length="404" mass="45040">MRLSHSSPFYRSSLRPVEVSENGRFWREVRGEDMVSCFMLGLNSGGDHAWKKTIKMHCNSYYKTYQEECGPVSTYFEHNPADSKADDSSNHECGPVRHFSTTVADMHSNSRVVIPIISDSEGDSANQSLQSPLQFVSPLKVSAPIEFVRKAGFTNNMGRPWPISILASLEDAGIIKCATSLFNNLQKEPDTVTWTVIIKSHLDFGLLVKLCCCVRLGELGVKVDSFTLPSINRAVSSLKRDSLLGKMVHCVAMKLGFGFDLYFCNTIIEEVLLVLDLFNKMRLGMEQNSVHFDCYVSRVLCMRGRSGRLKEALTITIKMEVFADKRIRGTLLAADLTNTWEIMGDLEGVLVSNHTKRSPNSRVLLRGFADLNASSPLKFLSQIGSPRKAKTYGGKESKDKTSSN</sequence>
<dbReference type="Proteomes" id="UP000886885">
    <property type="component" value="Chromosome 16A"/>
</dbReference>
<evidence type="ECO:0000313" key="2">
    <source>
        <dbReference type="Proteomes" id="UP000886885"/>
    </source>
</evidence>
<name>A0A8X7Y5X6_POPTO</name>
<gene>
    <name evidence="1" type="ORF">POTOM_051374</name>
</gene>
<evidence type="ECO:0008006" key="3">
    <source>
        <dbReference type="Google" id="ProtNLM"/>
    </source>
</evidence>
<dbReference type="EMBL" id="JAAWWB010000031">
    <property type="protein sequence ID" value="KAG6744736.1"/>
    <property type="molecule type" value="Genomic_DNA"/>
</dbReference>
<dbReference type="OrthoDB" id="9990610at2759"/>
<dbReference type="AlphaFoldDB" id="A0A8X7Y5X6"/>
<keyword evidence="2" id="KW-1185">Reference proteome</keyword>
<evidence type="ECO:0000313" key="1">
    <source>
        <dbReference type="EMBL" id="KAG6744736.1"/>
    </source>
</evidence>
<dbReference type="InterPro" id="IPR046960">
    <property type="entry name" value="PPR_At4g14850-like_plant"/>
</dbReference>
<dbReference type="GO" id="GO:0003723">
    <property type="term" value="F:RNA binding"/>
    <property type="evidence" value="ECO:0007669"/>
    <property type="project" value="InterPro"/>
</dbReference>